<dbReference type="AlphaFoldDB" id="A0A8K0NSZ0"/>
<dbReference type="Proteomes" id="UP000812966">
    <property type="component" value="Unassembled WGS sequence"/>
</dbReference>
<dbReference type="Gene3D" id="3.20.20.140">
    <property type="entry name" value="Metal-dependent hydrolases"/>
    <property type="match status" value="1"/>
</dbReference>
<comment type="caution">
    <text evidence="2">The sequence shown here is derived from an EMBL/GenBank/DDBJ whole genome shotgun (WGS) entry which is preliminary data.</text>
</comment>
<sequence length="375" mass="41419">MSSSEPVIGSDRDPHLSLIPASAWDAHMHIFSPDALPASKFASLPYTPPEATIPQAIDVLGKIQKGLRMCVVQPSVYGTDNEVTVGGVEALGKMPRASDGEGDSHGAVGAWRGCAVVELDVKNTSGEMLQTYHERGVRGVRINLKSRGSTPSAAHLRQTLREYAELVKPYGWVLQVYLGMGMLDPLAEGGWDWVKELGLPVVIDHFAHPSIPTPVPNSDSLHEISGYSSFLSLYRQPGSNVYVKISGQYRIVPPNTDGTTDDNDPGMSALKNMFFELLQIDPTRLVWGSDWPHTRFEGIDTVGWARTVARWCQEYAARSQGGEDVQAVDEEEVKERARRLVEMVFKTNADELWLGRDRVKPPSCEPIIEGEERQR</sequence>
<dbReference type="SUPFAM" id="SSF51556">
    <property type="entry name" value="Metallo-dependent hydrolases"/>
    <property type="match status" value="1"/>
</dbReference>
<dbReference type="EMBL" id="JABELV010000017">
    <property type="protein sequence ID" value="KAG7566969.1"/>
    <property type="molecule type" value="Genomic_DNA"/>
</dbReference>
<dbReference type="PANTHER" id="PTHR35563">
    <property type="entry name" value="BARREL METAL-DEPENDENT HYDROLASE, PUTATIVE (AFU_ORTHOLOGUE AFUA_1G16240)-RELATED"/>
    <property type="match status" value="1"/>
</dbReference>
<dbReference type="Pfam" id="PF04909">
    <property type="entry name" value="Amidohydro_2"/>
    <property type="match status" value="1"/>
</dbReference>
<dbReference type="InterPro" id="IPR052358">
    <property type="entry name" value="Aro_Compnd_Degr_Hydrolases"/>
</dbReference>
<protein>
    <recommendedName>
        <fullName evidence="1">Amidohydrolase-related domain-containing protein</fullName>
    </recommendedName>
</protein>
<reference evidence="2" key="1">
    <citation type="submission" date="2020-04" db="EMBL/GenBank/DDBJ databases">
        <title>Analysis of mating type loci in Filobasidium floriforme.</title>
        <authorList>
            <person name="Nowrousian M."/>
        </authorList>
    </citation>
    <scope>NUCLEOTIDE SEQUENCE</scope>
    <source>
        <strain evidence="2">CBS 6242</strain>
    </source>
</reference>
<dbReference type="GO" id="GO:0016787">
    <property type="term" value="F:hydrolase activity"/>
    <property type="evidence" value="ECO:0007669"/>
    <property type="project" value="InterPro"/>
</dbReference>
<dbReference type="InterPro" id="IPR006680">
    <property type="entry name" value="Amidohydro-rel"/>
</dbReference>
<accession>A0A8K0NSZ0</accession>
<gene>
    <name evidence="2" type="ORF">FFLO_01228</name>
</gene>
<evidence type="ECO:0000313" key="2">
    <source>
        <dbReference type="EMBL" id="KAG7566969.1"/>
    </source>
</evidence>
<evidence type="ECO:0000313" key="3">
    <source>
        <dbReference type="Proteomes" id="UP000812966"/>
    </source>
</evidence>
<evidence type="ECO:0000259" key="1">
    <source>
        <dbReference type="Pfam" id="PF04909"/>
    </source>
</evidence>
<keyword evidence="3" id="KW-1185">Reference proteome</keyword>
<organism evidence="2 3">
    <name type="scientific">Filobasidium floriforme</name>
    <dbReference type="NCBI Taxonomy" id="5210"/>
    <lineage>
        <taxon>Eukaryota</taxon>
        <taxon>Fungi</taxon>
        <taxon>Dikarya</taxon>
        <taxon>Basidiomycota</taxon>
        <taxon>Agaricomycotina</taxon>
        <taxon>Tremellomycetes</taxon>
        <taxon>Filobasidiales</taxon>
        <taxon>Filobasidiaceae</taxon>
        <taxon>Filobasidium</taxon>
    </lineage>
</organism>
<dbReference type="PANTHER" id="PTHR35563:SF2">
    <property type="entry name" value="BARREL METAL-DEPENDENT HYDROLASE, PUTATIVE (AFU_ORTHOLOGUE AFUA_1G16240)-RELATED"/>
    <property type="match status" value="1"/>
</dbReference>
<proteinExistence type="predicted"/>
<feature type="domain" description="Amidohydrolase-related" evidence="1">
    <location>
        <begin position="25"/>
        <end position="351"/>
    </location>
</feature>
<name>A0A8K0NSZ0_9TREE</name>
<dbReference type="InterPro" id="IPR032466">
    <property type="entry name" value="Metal_Hydrolase"/>
</dbReference>